<comment type="cofactor">
    <cofactor evidence="7">
        <name>(6R)-5,10-methylene-5,6,7,8-tetrahydrofolate</name>
        <dbReference type="ChEBI" id="CHEBI:15636"/>
    </cofactor>
    <text evidence="7">Binds 1 5,10-methenyltetrahydrofolate (MTHF) per subunit.</text>
</comment>
<dbReference type="GO" id="GO:0000719">
    <property type="term" value="P:photoreactive repair"/>
    <property type="evidence" value="ECO:0007669"/>
    <property type="project" value="TreeGrafter"/>
</dbReference>
<feature type="binding site" evidence="5">
    <location>
        <begin position="455"/>
        <end position="457"/>
    </location>
    <ligand>
        <name>FAD</name>
        <dbReference type="ChEBI" id="CHEBI:57692"/>
    </ligand>
</feature>
<evidence type="ECO:0000256" key="1">
    <source>
        <dbReference type="ARBA" id="ARBA00005862"/>
    </source>
</evidence>
<evidence type="ECO:0000313" key="9">
    <source>
        <dbReference type="EMBL" id="KLO08963.1"/>
    </source>
</evidence>
<keyword evidence="2 5" id="KW-0285">Flavoprotein</keyword>
<accession>A0A0H2RHI7</accession>
<dbReference type="GO" id="GO:0071949">
    <property type="term" value="F:FAD binding"/>
    <property type="evidence" value="ECO:0007669"/>
    <property type="project" value="TreeGrafter"/>
</dbReference>
<comment type="similarity">
    <text evidence="1 7">Belongs to the DNA photolyase class-1 family.</text>
</comment>
<comment type="function">
    <text evidence="7">May have a photoreceptor function.</text>
</comment>
<feature type="binding site" evidence="5">
    <location>
        <position position="282"/>
    </location>
    <ligand>
        <name>FAD</name>
        <dbReference type="ChEBI" id="CHEBI:57692"/>
    </ligand>
</feature>
<dbReference type="SUPFAM" id="SSF52425">
    <property type="entry name" value="Cryptochrome/photolyase, N-terminal domain"/>
    <property type="match status" value="1"/>
</dbReference>
<dbReference type="InterPro" id="IPR036155">
    <property type="entry name" value="Crypto/Photolyase_N_sf"/>
</dbReference>
<dbReference type="InParanoid" id="A0A0H2RHI7"/>
<evidence type="ECO:0000313" key="10">
    <source>
        <dbReference type="Proteomes" id="UP000053477"/>
    </source>
</evidence>
<dbReference type="Pfam" id="PF03441">
    <property type="entry name" value="FAD_binding_7"/>
    <property type="match status" value="1"/>
</dbReference>
<feature type="binding site" evidence="5">
    <location>
        <begin position="295"/>
        <end position="299"/>
    </location>
    <ligand>
        <name>FAD</name>
        <dbReference type="ChEBI" id="CHEBI:57692"/>
    </ligand>
</feature>
<proteinExistence type="inferred from homology"/>
<dbReference type="InterPro" id="IPR014133">
    <property type="entry name" value="Cry_DASH"/>
</dbReference>
<evidence type="ECO:0000256" key="7">
    <source>
        <dbReference type="RuleBase" id="RU367151"/>
    </source>
</evidence>
<dbReference type="Gene3D" id="1.25.40.80">
    <property type="match status" value="1"/>
</dbReference>
<evidence type="ECO:0000256" key="6">
    <source>
        <dbReference type="PIRSR" id="PIRSR602081-2"/>
    </source>
</evidence>
<feature type="site" description="Electron transfer via tryptophanyl radical" evidence="6">
    <location>
        <position position="442"/>
    </location>
</feature>
<dbReference type="EMBL" id="KQ086071">
    <property type="protein sequence ID" value="KLO08963.1"/>
    <property type="molecule type" value="Genomic_DNA"/>
</dbReference>
<dbReference type="Gene3D" id="1.10.579.10">
    <property type="entry name" value="DNA Cyclobutane Dipyrimidine Photolyase, subunit A, domain 3"/>
    <property type="match status" value="1"/>
</dbReference>
<evidence type="ECO:0000256" key="3">
    <source>
        <dbReference type="ARBA" id="ARBA00022827"/>
    </source>
</evidence>
<dbReference type="InterPro" id="IPR014729">
    <property type="entry name" value="Rossmann-like_a/b/a_fold"/>
</dbReference>
<dbReference type="Proteomes" id="UP000053477">
    <property type="component" value="Unassembled WGS sequence"/>
</dbReference>
<dbReference type="Gene3D" id="3.40.50.620">
    <property type="entry name" value="HUPs"/>
    <property type="match status" value="1"/>
</dbReference>
<dbReference type="STRING" id="27342.A0A0H2RHI7"/>
<feature type="site" description="Electron transfer via tryptophanyl radical" evidence="6">
    <location>
        <position position="465"/>
    </location>
</feature>
<evidence type="ECO:0000256" key="4">
    <source>
        <dbReference type="ARBA" id="ARBA00022991"/>
    </source>
</evidence>
<dbReference type="PANTHER" id="PTHR11455:SF22">
    <property type="entry name" value="CRYPTOCHROME DASH"/>
    <property type="match status" value="1"/>
</dbReference>
<dbReference type="GO" id="GO:0003904">
    <property type="term" value="F:deoxyribodipyrimidine photo-lyase activity"/>
    <property type="evidence" value="ECO:0007669"/>
    <property type="project" value="TreeGrafter"/>
</dbReference>
<reference evidence="9 10" key="1">
    <citation type="submission" date="2015-04" db="EMBL/GenBank/DDBJ databases">
        <title>Complete genome sequence of Schizopora paradoxa KUC8140, a cosmopolitan wood degrader in East Asia.</title>
        <authorList>
            <consortium name="DOE Joint Genome Institute"/>
            <person name="Min B."/>
            <person name="Park H."/>
            <person name="Jang Y."/>
            <person name="Kim J.-J."/>
            <person name="Kim K.H."/>
            <person name="Pangilinan J."/>
            <person name="Lipzen A."/>
            <person name="Riley R."/>
            <person name="Grigoriev I.V."/>
            <person name="Spatafora J.W."/>
            <person name="Choi I.-G."/>
        </authorList>
    </citation>
    <scope>NUCLEOTIDE SEQUENCE [LARGE SCALE GENOMIC DNA]</scope>
    <source>
        <strain evidence="9 10">KUC8140</strain>
    </source>
</reference>
<gene>
    <name evidence="9" type="ORF">SCHPADRAFT_587627</name>
</gene>
<dbReference type="InterPro" id="IPR005101">
    <property type="entry name" value="Cryptochr/Photolyase_FAD-bd"/>
</dbReference>
<dbReference type="PANTHER" id="PTHR11455">
    <property type="entry name" value="CRYPTOCHROME"/>
    <property type="match status" value="1"/>
</dbReference>
<evidence type="ECO:0000256" key="5">
    <source>
        <dbReference type="PIRSR" id="PIRSR602081-1"/>
    </source>
</evidence>
<organism evidence="9 10">
    <name type="scientific">Schizopora paradoxa</name>
    <dbReference type="NCBI Taxonomy" id="27342"/>
    <lineage>
        <taxon>Eukaryota</taxon>
        <taxon>Fungi</taxon>
        <taxon>Dikarya</taxon>
        <taxon>Basidiomycota</taxon>
        <taxon>Agaricomycotina</taxon>
        <taxon>Agaricomycetes</taxon>
        <taxon>Hymenochaetales</taxon>
        <taxon>Schizoporaceae</taxon>
        <taxon>Schizopora</taxon>
    </lineage>
</organism>
<protein>
    <recommendedName>
        <fullName evidence="7">Cryptochrome DASH</fullName>
    </recommendedName>
</protein>
<dbReference type="InterPro" id="IPR006050">
    <property type="entry name" value="DNA_photolyase_N"/>
</dbReference>
<dbReference type="GO" id="GO:0003684">
    <property type="term" value="F:damaged DNA binding"/>
    <property type="evidence" value="ECO:0007669"/>
    <property type="project" value="TreeGrafter"/>
</dbReference>
<keyword evidence="10" id="KW-1185">Reference proteome</keyword>
<dbReference type="InterPro" id="IPR002081">
    <property type="entry name" value="Cryptochrome/DNA_photolyase_1"/>
</dbReference>
<evidence type="ECO:0000259" key="8">
    <source>
        <dbReference type="PROSITE" id="PS51645"/>
    </source>
</evidence>
<feature type="site" description="Electron transfer via tryptophanyl radical" evidence="6">
    <location>
        <position position="383"/>
    </location>
</feature>
<dbReference type="PROSITE" id="PS51645">
    <property type="entry name" value="PHR_CRY_ALPHA_BETA"/>
    <property type="match status" value="1"/>
</dbReference>
<dbReference type="AlphaFoldDB" id="A0A0H2RHI7"/>
<sequence length="546" mass="61683">MSQARALIYLIRKDLRLSDNIVFNTVASERGISHLIPLYVLNPSQYELSGLTQVEDDLNQTYPYPEARSRLGGFWRCGPHRVKFLAESLFDLKSSLKAVGSDLLIRAGKPESVISEFIQHLDGAGITVDGVWLTRDFATEEVAEERAIARALPKGVKLRIFDDESTLVHSDLDHPISKISDTFTDFRKSVEPLRTVARAALETPKTLPSLPDGIPPQSSPFVIPQDLEGLITDLQTPLLLKPDISLPPFPPNTNSAHSFIGGESRSQERLKHLISSGAASTYKDTRNGLLGSDFSTKLSAYLSHGCISARQIHAALKDWEDAHNGGREDKGTAAIRFELLWRDYMRFCLEKYGSRFFHIHGFHAGVNAKNDKGWNDARNPDEWKHPDDSKANRLIFDRWLLGRTSTGLIDASQRELILTGYTSNRARQNVASFLSKHLRFDWRLGAEWYESWLVDYDTASNWGNWAYVAGVGNDPRSRGGLSRMFNPVKQAHDYDPEGEYIKAWVEEARGVRSVPCVWQLWKLPETERKKRNVEDALVRINWTARG</sequence>
<dbReference type="OrthoDB" id="435881at2759"/>
<dbReference type="SUPFAM" id="SSF48173">
    <property type="entry name" value="Cryptochrome/photolyase FAD-binding domain"/>
    <property type="match status" value="1"/>
</dbReference>
<name>A0A0H2RHI7_9AGAM</name>
<dbReference type="Pfam" id="PF00875">
    <property type="entry name" value="DNA_photolyase"/>
    <property type="match status" value="1"/>
</dbReference>
<comment type="cofactor">
    <cofactor evidence="5 7">
        <name>FAD</name>
        <dbReference type="ChEBI" id="CHEBI:57692"/>
    </cofactor>
    <text evidence="5 7">Binds 1 FAD per subunit.</text>
</comment>
<evidence type="ECO:0000256" key="2">
    <source>
        <dbReference type="ARBA" id="ARBA00022630"/>
    </source>
</evidence>
<dbReference type="InterPro" id="IPR036134">
    <property type="entry name" value="Crypto/Photolyase_FAD-like_sf"/>
</dbReference>
<dbReference type="PRINTS" id="PR00147">
    <property type="entry name" value="DNAPHOTLYASE"/>
</dbReference>
<dbReference type="NCBIfam" id="TIGR02765">
    <property type="entry name" value="crypto_DASH"/>
    <property type="match status" value="1"/>
</dbReference>
<keyword evidence="4 7" id="KW-0157">Chromophore</keyword>
<keyword evidence="3 5" id="KW-0274">FAD</keyword>
<feature type="domain" description="Photolyase/cryptochrome alpha/beta" evidence="8">
    <location>
        <begin position="5"/>
        <end position="176"/>
    </location>
</feature>